<organism evidence="1 2">
    <name type="scientific">Streptomyces solicathayae</name>
    <dbReference type="NCBI Taxonomy" id="3081768"/>
    <lineage>
        <taxon>Bacteria</taxon>
        <taxon>Bacillati</taxon>
        <taxon>Actinomycetota</taxon>
        <taxon>Actinomycetes</taxon>
        <taxon>Kitasatosporales</taxon>
        <taxon>Streptomycetaceae</taxon>
        <taxon>Streptomyces</taxon>
    </lineage>
</organism>
<evidence type="ECO:0000313" key="1">
    <source>
        <dbReference type="EMBL" id="WOX20116.1"/>
    </source>
</evidence>
<reference evidence="1 2" key="1">
    <citation type="submission" date="2023-10" db="EMBL/GenBank/DDBJ databases">
        <title>The genome sequence of Streptomyces sp. HUAS YS2.</title>
        <authorList>
            <person name="Mo P."/>
        </authorList>
    </citation>
    <scope>NUCLEOTIDE SEQUENCE [LARGE SCALE GENOMIC DNA]</scope>
    <source>
        <strain evidence="1 2">HUAS YS2</strain>
    </source>
</reference>
<evidence type="ECO:0000313" key="2">
    <source>
        <dbReference type="Proteomes" id="UP001301731"/>
    </source>
</evidence>
<keyword evidence="2" id="KW-1185">Reference proteome</keyword>
<accession>A0ABZ0LL09</accession>
<dbReference type="Proteomes" id="UP001301731">
    <property type="component" value="Chromosome"/>
</dbReference>
<sequence>MDEDTWLERHGLHPEGPALDEVRALLSEQTGRERQSQGLGNTILMRLCCVQLFNGAALDDVLLIWRAKTASWDASISIDVQLLCGAGLAASKEYLAGLRTEEAEAALRRIVAAEQGGEFEDFTPAAWSAADYM</sequence>
<gene>
    <name evidence="1" type="ORF">R2D22_01390</name>
</gene>
<name>A0ABZ0LL09_9ACTN</name>
<dbReference type="EMBL" id="CP137573">
    <property type="protein sequence ID" value="WOX20116.1"/>
    <property type="molecule type" value="Genomic_DNA"/>
</dbReference>
<proteinExistence type="predicted"/>
<dbReference type="RefSeq" id="WP_318100345.1">
    <property type="nucleotide sequence ID" value="NZ_CP137573.1"/>
</dbReference>
<protein>
    <submittedName>
        <fullName evidence="1">Uncharacterized protein</fullName>
    </submittedName>
</protein>